<evidence type="ECO:0000313" key="3">
    <source>
        <dbReference type="EMBL" id="MBS7527292.1"/>
    </source>
</evidence>
<keyword evidence="1" id="KW-0677">Repeat</keyword>
<keyword evidence="4" id="KW-1185">Reference proteome</keyword>
<sequence length="372" mass="42177">MKKIIILMILMLTIGGTLNYAEENMPSNWAQKSVETLQSYKLFRDESFDRYQEDITRKDFVYFAVRLYEIIKDQEIEVDPNIHFADTDDLYVLKSATIGLAGGVGNGMFAPDTTLTREQLAVLVIKTMRLAGVELEPSAIGSYAYSDEKVFSPWATQSIYLAKSNDVINGVGYNLFNPDGHATTEAAIVIVNKIIDIATDQRMIDLTHYYKSHIVNPASYNYAADTVLTDILKQYGGVYVLHSTGDGSSRVVYSHDNEVNYYEKGYTAQQYPDLTIAMGFKNEVFVTFYGMFDEGNAMMVDFLKYAFKDLDTDMDEAVQRALTDIEGTLVTNDEQGWSYYNYKDLNEKTITVGDIQVSYDDRGFNFVVNFTY</sequence>
<organism evidence="3 4">
    <name type="scientific">Fusibacter paucivorans</name>
    <dbReference type="NCBI Taxonomy" id="76009"/>
    <lineage>
        <taxon>Bacteria</taxon>
        <taxon>Bacillati</taxon>
        <taxon>Bacillota</taxon>
        <taxon>Clostridia</taxon>
        <taxon>Eubacteriales</taxon>
        <taxon>Eubacteriales Family XII. Incertae Sedis</taxon>
        <taxon>Fusibacter</taxon>
    </lineage>
</organism>
<evidence type="ECO:0000313" key="4">
    <source>
        <dbReference type="Proteomes" id="UP000746471"/>
    </source>
</evidence>
<proteinExistence type="predicted"/>
<dbReference type="Pfam" id="PF00395">
    <property type="entry name" value="SLH"/>
    <property type="match status" value="1"/>
</dbReference>
<comment type="caution">
    <text evidence="3">The sequence shown here is derived from an EMBL/GenBank/DDBJ whole genome shotgun (WGS) entry which is preliminary data.</text>
</comment>
<evidence type="ECO:0000256" key="1">
    <source>
        <dbReference type="ARBA" id="ARBA00022737"/>
    </source>
</evidence>
<accession>A0ABS5PQT9</accession>
<name>A0ABS5PQT9_9FIRM</name>
<protein>
    <submittedName>
        <fullName evidence="3">S-layer homology domain-containing protein</fullName>
    </submittedName>
</protein>
<dbReference type="Proteomes" id="UP000746471">
    <property type="component" value="Unassembled WGS sequence"/>
</dbReference>
<dbReference type="InterPro" id="IPR001119">
    <property type="entry name" value="SLH_dom"/>
</dbReference>
<feature type="domain" description="SLH" evidence="2">
    <location>
        <begin position="142"/>
        <end position="205"/>
    </location>
</feature>
<reference evidence="3 4" key="1">
    <citation type="submission" date="2021-05" db="EMBL/GenBank/DDBJ databases">
        <title>Fusibacter ferrireducens sp. nov., an anaerobic, sulfur- and Fe-reducing bacterium isolated from the mangrove sediment.</title>
        <authorList>
            <person name="Qiu D."/>
        </authorList>
    </citation>
    <scope>NUCLEOTIDE SEQUENCE [LARGE SCALE GENOMIC DNA]</scope>
    <source>
        <strain evidence="3 4">DSM 12116</strain>
    </source>
</reference>
<feature type="domain" description="SLH" evidence="2">
    <location>
        <begin position="72"/>
        <end position="138"/>
    </location>
</feature>
<dbReference type="EMBL" id="JAHBCL010000018">
    <property type="protein sequence ID" value="MBS7527292.1"/>
    <property type="molecule type" value="Genomic_DNA"/>
</dbReference>
<gene>
    <name evidence="3" type="ORF">KHM83_11425</name>
</gene>
<evidence type="ECO:0000259" key="2">
    <source>
        <dbReference type="PROSITE" id="PS51272"/>
    </source>
</evidence>
<dbReference type="PROSITE" id="PS51272">
    <property type="entry name" value="SLH"/>
    <property type="match status" value="2"/>
</dbReference>
<dbReference type="RefSeq" id="WP_213237151.1">
    <property type="nucleotide sequence ID" value="NZ_JAHBCL010000018.1"/>
</dbReference>